<dbReference type="Gene3D" id="2.60.120.200">
    <property type="match status" value="1"/>
</dbReference>
<dbReference type="InterPro" id="IPR013320">
    <property type="entry name" value="ConA-like_dom_sf"/>
</dbReference>
<dbReference type="PROSITE" id="PS51304">
    <property type="entry name" value="GALECTIN"/>
    <property type="match status" value="1"/>
</dbReference>
<dbReference type="InterPro" id="IPR001079">
    <property type="entry name" value="Galectin_CRD"/>
</dbReference>
<dbReference type="AlphaFoldDB" id="A0A7I4Z689"/>
<evidence type="ECO:0000313" key="5">
    <source>
        <dbReference type="WBParaSite" id="HCON_00189380-00001"/>
    </source>
</evidence>
<name>A0A7I4Z689_HAECO</name>
<keyword evidence="1 2" id="KW-0430">Lectin</keyword>
<feature type="domain" description="Galectin" evidence="3">
    <location>
        <begin position="11"/>
        <end position="142"/>
    </location>
</feature>
<evidence type="ECO:0000256" key="1">
    <source>
        <dbReference type="ARBA" id="ARBA00022734"/>
    </source>
</evidence>
<dbReference type="Proteomes" id="UP000025227">
    <property type="component" value="Unplaced"/>
</dbReference>
<evidence type="ECO:0000256" key="2">
    <source>
        <dbReference type="RuleBase" id="RU102079"/>
    </source>
</evidence>
<dbReference type="GO" id="GO:0030246">
    <property type="term" value="F:carbohydrate binding"/>
    <property type="evidence" value="ECO:0007669"/>
    <property type="project" value="UniProtKB-UniRule"/>
</dbReference>
<keyword evidence="4" id="KW-1185">Reference proteome</keyword>
<reference evidence="5" key="1">
    <citation type="submission" date="2020-12" db="UniProtKB">
        <authorList>
            <consortium name="WormBaseParasite"/>
        </authorList>
    </citation>
    <scope>IDENTIFICATION</scope>
    <source>
        <strain evidence="5">MHco3</strain>
    </source>
</reference>
<dbReference type="Pfam" id="PF00337">
    <property type="entry name" value="Gal-bind_lectin"/>
    <property type="match status" value="1"/>
</dbReference>
<evidence type="ECO:0000313" key="4">
    <source>
        <dbReference type="Proteomes" id="UP000025227"/>
    </source>
</evidence>
<dbReference type="WBParaSite" id="HCON_00189380-00001">
    <property type="protein sequence ID" value="HCON_00189380-00001"/>
    <property type="gene ID" value="HCON_00189380"/>
</dbReference>
<sequence>MHIYSEVRVPSIHPIHEELRSGCAINVHGRTKLGKKSQFTVELLSRSSTIMSLDFYAANDEVVATSCTNEEIEKIRAYQYYSSSVGRFHLHISVSDSYFDIEFNGRFVGCFVPAGDVRSVEAIGIKGDINVNIMTIEGFPLLKSWNTVWLEWTKDTFKQYGYPPVAGSQTSIDGDSSIPVSRSRSDSVSTEECTITMIHWKR</sequence>
<proteinExistence type="predicted"/>
<evidence type="ECO:0000259" key="3">
    <source>
        <dbReference type="PROSITE" id="PS51304"/>
    </source>
</evidence>
<protein>
    <recommendedName>
        <fullName evidence="2">Galectin</fullName>
    </recommendedName>
</protein>
<dbReference type="OrthoDB" id="6251307at2759"/>
<dbReference type="SUPFAM" id="SSF49899">
    <property type="entry name" value="Concanavalin A-like lectins/glucanases"/>
    <property type="match status" value="1"/>
</dbReference>
<accession>A0A7I4Z689</accession>
<organism evidence="4 5">
    <name type="scientific">Haemonchus contortus</name>
    <name type="common">Barber pole worm</name>
    <dbReference type="NCBI Taxonomy" id="6289"/>
    <lineage>
        <taxon>Eukaryota</taxon>
        <taxon>Metazoa</taxon>
        <taxon>Ecdysozoa</taxon>
        <taxon>Nematoda</taxon>
        <taxon>Chromadorea</taxon>
        <taxon>Rhabditida</taxon>
        <taxon>Rhabditina</taxon>
        <taxon>Rhabditomorpha</taxon>
        <taxon>Strongyloidea</taxon>
        <taxon>Trichostrongylidae</taxon>
        <taxon>Haemonchus</taxon>
    </lineage>
</organism>